<evidence type="ECO:0000313" key="2">
    <source>
        <dbReference type="Proteomes" id="UP000005446"/>
    </source>
</evidence>
<keyword evidence="2" id="KW-1185">Reference proteome</keyword>
<organism evidence="1 2">
    <name type="scientific">Glarea lozoyensis (strain ATCC 74030 / MF5533)</name>
    <dbReference type="NCBI Taxonomy" id="1104152"/>
    <lineage>
        <taxon>Eukaryota</taxon>
        <taxon>Fungi</taxon>
        <taxon>Dikarya</taxon>
        <taxon>Ascomycota</taxon>
        <taxon>Pezizomycotina</taxon>
        <taxon>Leotiomycetes</taxon>
        <taxon>Helotiales</taxon>
        <taxon>Helotiaceae</taxon>
        <taxon>Glarea</taxon>
    </lineage>
</organism>
<evidence type="ECO:0000313" key="1">
    <source>
        <dbReference type="EMBL" id="EHL01613.1"/>
    </source>
</evidence>
<proteinExistence type="predicted"/>
<name>H0EI92_GLAL7</name>
<protein>
    <submittedName>
        <fullName evidence="1">Uncharacterized protein</fullName>
    </submittedName>
</protein>
<dbReference type="Proteomes" id="UP000005446">
    <property type="component" value="Unassembled WGS sequence"/>
</dbReference>
<dbReference type="InParanoid" id="H0EI92"/>
<dbReference type="EMBL" id="AGUE01000047">
    <property type="protein sequence ID" value="EHL01613.1"/>
    <property type="molecule type" value="Genomic_DNA"/>
</dbReference>
<dbReference type="AlphaFoldDB" id="H0EI92"/>
<dbReference type="HOGENOM" id="CLU_3068869_0_0_1"/>
<sequence length="53" mass="6193">MDKRFSIPNAQNITIFCSRVLRFKAMLQSEILQNFICRNENAATKFDRKASII</sequence>
<comment type="caution">
    <text evidence="1">The sequence shown here is derived from an EMBL/GenBank/DDBJ whole genome shotgun (WGS) entry which is preliminary data.</text>
</comment>
<reference evidence="1 2" key="1">
    <citation type="journal article" date="2012" name="Eukaryot. Cell">
        <title>Genome sequence of the fungus Glarea lozoyensis: the first genome sequence of a species from the Helotiaceae family.</title>
        <authorList>
            <person name="Youssar L."/>
            <person name="Gruening B.A."/>
            <person name="Erxleben A."/>
            <person name="Guenther S."/>
            <person name="Huettel W."/>
        </authorList>
    </citation>
    <scope>NUCLEOTIDE SEQUENCE [LARGE SCALE GENOMIC DNA]</scope>
    <source>
        <strain evidence="2">ATCC 74030 / MF5533</strain>
    </source>
</reference>
<accession>H0EI92</accession>
<gene>
    <name evidence="1" type="ORF">M7I_2244</name>
</gene>